<dbReference type="SUPFAM" id="SSF52096">
    <property type="entry name" value="ClpP/crotonase"/>
    <property type="match status" value="1"/>
</dbReference>
<dbReference type="Gene3D" id="3.90.226.10">
    <property type="entry name" value="2-enoyl-CoA Hydratase, Chain A, domain 1"/>
    <property type="match status" value="1"/>
</dbReference>
<dbReference type="InterPro" id="IPR001753">
    <property type="entry name" value="Enoyl-CoA_hydra/iso"/>
</dbReference>
<dbReference type="EMBL" id="ML178825">
    <property type="protein sequence ID" value="TFL01379.1"/>
    <property type="molecule type" value="Genomic_DNA"/>
</dbReference>
<dbReference type="AlphaFoldDB" id="A0A5C3QMD5"/>
<proteinExistence type="inferred from homology"/>
<evidence type="ECO:0000256" key="2">
    <source>
        <dbReference type="SAM" id="MobiDB-lite"/>
    </source>
</evidence>
<keyword evidence="4" id="KW-1185">Reference proteome</keyword>
<dbReference type="STRING" id="1884261.A0A5C3QMD5"/>
<accession>A0A5C3QMD5</accession>
<organism evidence="3 4">
    <name type="scientific">Pterulicium gracile</name>
    <dbReference type="NCBI Taxonomy" id="1884261"/>
    <lineage>
        <taxon>Eukaryota</taxon>
        <taxon>Fungi</taxon>
        <taxon>Dikarya</taxon>
        <taxon>Basidiomycota</taxon>
        <taxon>Agaricomycotina</taxon>
        <taxon>Agaricomycetes</taxon>
        <taxon>Agaricomycetidae</taxon>
        <taxon>Agaricales</taxon>
        <taxon>Pleurotineae</taxon>
        <taxon>Pterulaceae</taxon>
        <taxon>Pterulicium</taxon>
    </lineage>
</organism>
<reference evidence="3 4" key="1">
    <citation type="journal article" date="2019" name="Nat. Ecol. Evol.">
        <title>Megaphylogeny resolves global patterns of mushroom evolution.</title>
        <authorList>
            <person name="Varga T."/>
            <person name="Krizsan K."/>
            <person name="Foldi C."/>
            <person name="Dima B."/>
            <person name="Sanchez-Garcia M."/>
            <person name="Sanchez-Ramirez S."/>
            <person name="Szollosi G.J."/>
            <person name="Szarkandi J.G."/>
            <person name="Papp V."/>
            <person name="Albert L."/>
            <person name="Andreopoulos W."/>
            <person name="Angelini C."/>
            <person name="Antonin V."/>
            <person name="Barry K.W."/>
            <person name="Bougher N.L."/>
            <person name="Buchanan P."/>
            <person name="Buyck B."/>
            <person name="Bense V."/>
            <person name="Catcheside P."/>
            <person name="Chovatia M."/>
            <person name="Cooper J."/>
            <person name="Damon W."/>
            <person name="Desjardin D."/>
            <person name="Finy P."/>
            <person name="Geml J."/>
            <person name="Haridas S."/>
            <person name="Hughes K."/>
            <person name="Justo A."/>
            <person name="Karasinski D."/>
            <person name="Kautmanova I."/>
            <person name="Kiss B."/>
            <person name="Kocsube S."/>
            <person name="Kotiranta H."/>
            <person name="LaButti K.M."/>
            <person name="Lechner B.E."/>
            <person name="Liimatainen K."/>
            <person name="Lipzen A."/>
            <person name="Lukacs Z."/>
            <person name="Mihaltcheva S."/>
            <person name="Morgado L.N."/>
            <person name="Niskanen T."/>
            <person name="Noordeloos M.E."/>
            <person name="Ohm R.A."/>
            <person name="Ortiz-Santana B."/>
            <person name="Ovrebo C."/>
            <person name="Racz N."/>
            <person name="Riley R."/>
            <person name="Savchenko A."/>
            <person name="Shiryaev A."/>
            <person name="Soop K."/>
            <person name="Spirin V."/>
            <person name="Szebenyi C."/>
            <person name="Tomsovsky M."/>
            <person name="Tulloss R.E."/>
            <person name="Uehling J."/>
            <person name="Grigoriev I.V."/>
            <person name="Vagvolgyi C."/>
            <person name="Papp T."/>
            <person name="Martin F.M."/>
            <person name="Miettinen O."/>
            <person name="Hibbett D.S."/>
            <person name="Nagy L.G."/>
        </authorList>
    </citation>
    <scope>NUCLEOTIDE SEQUENCE [LARGE SCALE GENOMIC DNA]</scope>
    <source>
        <strain evidence="3 4">CBS 309.79</strain>
    </source>
</reference>
<protein>
    <submittedName>
        <fullName evidence="3">ClpP/crotonase-like domain-containing protein</fullName>
    </submittedName>
</protein>
<dbReference type="PANTHER" id="PTHR43802">
    <property type="entry name" value="ENOYL-COA HYDRATASE"/>
    <property type="match status" value="1"/>
</dbReference>
<sequence length="290" mass="30822">MAPSSTATPDPEPHAVAYTPSPTKGIATITLNRPHRRNAIDPLTARKLYKSFQDFENDDSQKVCVFYGLNGTFCAGADLQDVAAITTTSPASSSDPDSSVSEMISSRFQPVSGANLAPVGPSRMQPSKPVICAVSGYAVAGGLELSLLADMRIVEEDAIFGVFCRRFGVPFIDGGTVRLPAVIGLGRALDLLLTGRPVDAQEAFQMGLANRVVPKGKAVEEAMKLAELVGSFPQLCMRKDRASAYHAVYGGGDFEEKMSFEFNNAVEVLTKESLEGARRFAGGQGRGGKL</sequence>
<comment type="similarity">
    <text evidence="1">Belongs to the enoyl-CoA hydratase/isomerase family.</text>
</comment>
<dbReference type="Pfam" id="PF00378">
    <property type="entry name" value="ECH_1"/>
    <property type="match status" value="1"/>
</dbReference>
<dbReference type="Proteomes" id="UP000305067">
    <property type="component" value="Unassembled WGS sequence"/>
</dbReference>
<dbReference type="CDD" id="cd06558">
    <property type="entry name" value="crotonase-like"/>
    <property type="match status" value="1"/>
</dbReference>
<dbReference type="OrthoDB" id="3005933at2759"/>
<evidence type="ECO:0000256" key="1">
    <source>
        <dbReference type="ARBA" id="ARBA00005254"/>
    </source>
</evidence>
<dbReference type="InterPro" id="IPR029045">
    <property type="entry name" value="ClpP/crotonase-like_dom_sf"/>
</dbReference>
<evidence type="ECO:0000313" key="4">
    <source>
        <dbReference type="Proteomes" id="UP000305067"/>
    </source>
</evidence>
<evidence type="ECO:0000313" key="3">
    <source>
        <dbReference type="EMBL" id="TFL01379.1"/>
    </source>
</evidence>
<dbReference type="NCBIfam" id="NF006108">
    <property type="entry name" value="PRK08259.1"/>
    <property type="match status" value="1"/>
</dbReference>
<dbReference type="Gene3D" id="1.10.287.2460">
    <property type="match status" value="1"/>
</dbReference>
<feature type="region of interest" description="Disordered" evidence="2">
    <location>
        <begin position="1"/>
        <end position="22"/>
    </location>
</feature>
<name>A0A5C3QMD5_9AGAR</name>
<gene>
    <name evidence="3" type="ORF">BDV98DRAFT_567999</name>
</gene>
<dbReference type="PANTHER" id="PTHR43802:SF1">
    <property type="entry name" value="IP11341P-RELATED"/>
    <property type="match status" value="1"/>
</dbReference>